<protein>
    <submittedName>
        <fullName evidence="2">Uncharacterized protein</fullName>
    </submittedName>
</protein>
<feature type="compositionally biased region" description="Basic and acidic residues" evidence="1">
    <location>
        <begin position="187"/>
        <end position="197"/>
    </location>
</feature>
<keyword evidence="3" id="KW-1185">Reference proteome</keyword>
<organism evidence="2 3">
    <name type="scientific">Crepidotus variabilis</name>
    <dbReference type="NCBI Taxonomy" id="179855"/>
    <lineage>
        <taxon>Eukaryota</taxon>
        <taxon>Fungi</taxon>
        <taxon>Dikarya</taxon>
        <taxon>Basidiomycota</taxon>
        <taxon>Agaricomycotina</taxon>
        <taxon>Agaricomycetes</taxon>
        <taxon>Agaricomycetidae</taxon>
        <taxon>Agaricales</taxon>
        <taxon>Agaricineae</taxon>
        <taxon>Crepidotaceae</taxon>
        <taxon>Crepidotus</taxon>
    </lineage>
</organism>
<reference evidence="2" key="1">
    <citation type="submission" date="2020-11" db="EMBL/GenBank/DDBJ databases">
        <authorList>
            <consortium name="DOE Joint Genome Institute"/>
            <person name="Ahrendt S."/>
            <person name="Riley R."/>
            <person name="Andreopoulos W."/>
            <person name="Labutti K."/>
            <person name="Pangilinan J."/>
            <person name="Ruiz-Duenas F.J."/>
            <person name="Barrasa J.M."/>
            <person name="Sanchez-Garcia M."/>
            <person name="Camarero S."/>
            <person name="Miyauchi S."/>
            <person name="Serrano A."/>
            <person name="Linde D."/>
            <person name="Babiker R."/>
            <person name="Drula E."/>
            <person name="Ayuso-Fernandez I."/>
            <person name="Pacheco R."/>
            <person name="Padilla G."/>
            <person name="Ferreira P."/>
            <person name="Barriuso J."/>
            <person name="Kellner H."/>
            <person name="Castanera R."/>
            <person name="Alfaro M."/>
            <person name="Ramirez L."/>
            <person name="Pisabarro A.G."/>
            <person name="Kuo A."/>
            <person name="Tritt A."/>
            <person name="Lipzen A."/>
            <person name="He G."/>
            <person name="Yan M."/>
            <person name="Ng V."/>
            <person name="Cullen D."/>
            <person name="Martin F."/>
            <person name="Rosso M.-N."/>
            <person name="Henrissat B."/>
            <person name="Hibbett D."/>
            <person name="Martinez A.T."/>
            <person name="Grigoriev I.V."/>
        </authorList>
    </citation>
    <scope>NUCLEOTIDE SEQUENCE</scope>
    <source>
        <strain evidence="2">CBS 506.95</strain>
    </source>
</reference>
<gene>
    <name evidence="2" type="ORF">CPB83DRAFT_841142</name>
</gene>
<dbReference type="EMBL" id="MU158019">
    <property type="protein sequence ID" value="KAF9521592.1"/>
    <property type="molecule type" value="Genomic_DNA"/>
</dbReference>
<evidence type="ECO:0000313" key="2">
    <source>
        <dbReference type="EMBL" id="KAF9521592.1"/>
    </source>
</evidence>
<accession>A0A9P6E321</accession>
<evidence type="ECO:0000256" key="1">
    <source>
        <dbReference type="SAM" id="MobiDB-lite"/>
    </source>
</evidence>
<proteinExistence type="predicted"/>
<comment type="caution">
    <text evidence="2">The sequence shown here is derived from an EMBL/GenBank/DDBJ whole genome shotgun (WGS) entry which is preliminary data.</text>
</comment>
<sequence>MVLASHTDHKHDYQGPAWITSAGLENKKSFFQVELMKCLAAAPENASLVSEPVLGCHRKFISLTMLKKFDTPSISTVFLRVLNDSTTIAHTNLAQPHRPLLNPPYFEWVNCHLLLGPGSGLLTKSSTRALSGHQCHQDKRSLSHVTVECNWRQKILQRDRVQREEARSTEEGFGLKNASDSTVESIDDLRAEPKAGELQKKGLRTTMSRPPPQREELVTKGMNKRDLAMGGRVPVIFYDLKVVRVVNELVKNSTDGLNESLGEDGGLKADMVSISVLAKASPLLNSADGSFFLRDQNAIQRQLKDLLVPQQSPPMDRCPTSEAGTTLVYHVEFHNTKDADVAYIELRSEKRLGVKGNVFGEIEACQPIPETIEFPNISLRQLLVNLTNWLIFCNLKATKSRPRPPAQANCYPVWEQGANLRMRHHIQVHIPSSPHHINPPAHAYHLSSTKNLVPTTMVLTGFAPPTGLVLTTSPSPGGTNVAGMPALLNGGYNPRDESAALFTNIGGRSHVFTLLPTARVREPPKHLSKPFARGVLIFIFEDGLYERMQCQLCLGIEKPRHVRWFSPHLRNTLGTESSKAKANGPGG</sequence>
<dbReference type="Proteomes" id="UP000807306">
    <property type="component" value="Unassembled WGS sequence"/>
</dbReference>
<feature type="region of interest" description="Disordered" evidence="1">
    <location>
        <begin position="162"/>
        <end position="197"/>
    </location>
</feature>
<evidence type="ECO:0000313" key="3">
    <source>
        <dbReference type="Proteomes" id="UP000807306"/>
    </source>
</evidence>
<name>A0A9P6E321_9AGAR</name>
<dbReference type="AlphaFoldDB" id="A0A9P6E321"/>